<dbReference type="GO" id="GO:0003700">
    <property type="term" value="F:DNA-binding transcription factor activity"/>
    <property type="evidence" value="ECO:0007669"/>
    <property type="project" value="InterPro"/>
</dbReference>
<dbReference type="Gene3D" id="1.10.10.60">
    <property type="entry name" value="Homeodomain-like"/>
    <property type="match status" value="1"/>
</dbReference>
<organism evidence="5 6">
    <name type="scientific">Olivibacter domesticus</name>
    <name type="common">Pseudosphingobacterium domesticum</name>
    <dbReference type="NCBI Taxonomy" id="407022"/>
    <lineage>
        <taxon>Bacteria</taxon>
        <taxon>Pseudomonadati</taxon>
        <taxon>Bacteroidota</taxon>
        <taxon>Sphingobacteriia</taxon>
        <taxon>Sphingobacteriales</taxon>
        <taxon>Sphingobacteriaceae</taxon>
        <taxon>Olivibacter</taxon>
    </lineage>
</organism>
<feature type="domain" description="HTH araC/xylS-type" evidence="4">
    <location>
        <begin position="207"/>
        <end position="313"/>
    </location>
</feature>
<keyword evidence="2" id="KW-0238">DNA-binding</keyword>
<dbReference type="Proteomes" id="UP000199421">
    <property type="component" value="Unassembled WGS sequence"/>
</dbReference>
<dbReference type="SUPFAM" id="SSF46689">
    <property type="entry name" value="Homeodomain-like"/>
    <property type="match status" value="1"/>
</dbReference>
<name>A0A1H7QZW1_OLID1</name>
<dbReference type="AlphaFoldDB" id="A0A1H7QZW1"/>
<dbReference type="GO" id="GO:0043565">
    <property type="term" value="F:sequence-specific DNA binding"/>
    <property type="evidence" value="ECO:0007669"/>
    <property type="project" value="InterPro"/>
</dbReference>
<evidence type="ECO:0000256" key="2">
    <source>
        <dbReference type="ARBA" id="ARBA00023125"/>
    </source>
</evidence>
<evidence type="ECO:0000256" key="3">
    <source>
        <dbReference type="ARBA" id="ARBA00023163"/>
    </source>
</evidence>
<gene>
    <name evidence="5" type="ORF">SAMN05661044_02777</name>
</gene>
<keyword evidence="1" id="KW-0805">Transcription regulation</keyword>
<dbReference type="PANTHER" id="PTHR43280">
    <property type="entry name" value="ARAC-FAMILY TRANSCRIPTIONAL REGULATOR"/>
    <property type="match status" value="1"/>
</dbReference>
<dbReference type="InterPro" id="IPR020449">
    <property type="entry name" value="Tscrpt_reg_AraC-type_HTH"/>
</dbReference>
<protein>
    <submittedName>
        <fullName evidence="5">Helix-turn-helix domain-containing protein</fullName>
    </submittedName>
</protein>
<evidence type="ECO:0000313" key="6">
    <source>
        <dbReference type="Proteomes" id="UP000199421"/>
    </source>
</evidence>
<dbReference type="InterPro" id="IPR009057">
    <property type="entry name" value="Homeodomain-like_sf"/>
</dbReference>
<dbReference type="SMART" id="SM00342">
    <property type="entry name" value="HTH_ARAC"/>
    <property type="match status" value="1"/>
</dbReference>
<evidence type="ECO:0000256" key="1">
    <source>
        <dbReference type="ARBA" id="ARBA00023015"/>
    </source>
</evidence>
<dbReference type="PANTHER" id="PTHR43280:SF32">
    <property type="entry name" value="TRANSCRIPTIONAL REGULATORY PROTEIN"/>
    <property type="match status" value="1"/>
</dbReference>
<evidence type="ECO:0000259" key="4">
    <source>
        <dbReference type="PROSITE" id="PS01124"/>
    </source>
</evidence>
<dbReference type="PRINTS" id="PR00032">
    <property type="entry name" value="HTHARAC"/>
</dbReference>
<proteinExistence type="predicted"/>
<dbReference type="Pfam" id="PF12833">
    <property type="entry name" value="HTH_18"/>
    <property type="match status" value="1"/>
</dbReference>
<dbReference type="InterPro" id="IPR018060">
    <property type="entry name" value="HTH_AraC"/>
</dbReference>
<dbReference type="PROSITE" id="PS01124">
    <property type="entry name" value="HTH_ARAC_FAMILY_2"/>
    <property type="match status" value="1"/>
</dbReference>
<reference evidence="6" key="1">
    <citation type="submission" date="2016-10" db="EMBL/GenBank/DDBJ databases">
        <authorList>
            <person name="Varghese N."/>
            <person name="Submissions S."/>
        </authorList>
    </citation>
    <scope>NUCLEOTIDE SEQUENCE [LARGE SCALE GENOMIC DNA]</scope>
    <source>
        <strain evidence="6">DSM 18733</strain>
    </source>
</reference>
<keyword evidence="6" id="KW-1185">Reference proteome</keyword>
<accession>A0A1H7QZW1</accession>
<dbReference type="EMBL" id="FOAF01000002">
    <property type="protein sequence ID" value="SEL53204.1"/>
    <property type="molecule type" value="Genomic_DNA"/>
</dbReference>
<keyword evidence="3" id="KW-0804">Transcription</keyword>
<evidence type="ECO:0000313" key="5">
    <source>
        <dbReference type="EMBL" id="SEL53204.1"/>
    </source>
</evidence>
<dbReference type="STRING" id="407022.SAMN05661044_02777"/>
<sequence length="318" mass="37542">MFFDIFELINFVIMEKAETLQEYYKRTCRKLPDDLIDSDGKNAHFNVLKRNNCYASLHFSRKDYYKICLTQGRAILHTDKGTITIDQPAIFFSNTNVRFGWENVSPAQKGYVCLFNDIFIGSELRKALSNLFKLFRNDSYSFIFLQAEQYELFSQYFEWMLKEYNSDFVYKKQVIEDFLRLIAYTTIKLRMASGEIEKGLSEGDLVNRFSDLLEKQFPIESPDNALALKTPADYARHLQVHVNHLNYCLRSYFGKTTSDLIQERILQEALDLLQYSHWRIAEIAYSLGFEYPQHFNNFFKRKTGKSPRDYRGLLLSDI</sequence>